<dbReference type="EMBL" id="JACGCM010002630">
    <property type="protein sequence ID" value="KAF6137675.1"/>
    <property type="molecule type" value="Genomic_DNA"/>
</dbReference>
<name>A0A7J7L4W7_9MAGN</name>
<accession>A0A7J7L4W7</accession>
<protein>
    <submittedName>
        <fullName evidence="2">Uncharacterized protein</fullName>
    </submittedName>
</protein>
<feature type="region of interest" description="Disordered" evidence="1">
    <location>
        <begin position="1"/>
        <end position="52"/>
    </location>
</feature>
<evidence type="ECO:0000256" key="1">
    <source>
        <dbReference type="SAM" id="MobiDB-lite"/>
    </source>
</evidence>
<dbReference type="OrthoDB" id="1929591at2759"/>
<sequence length="99" mass="10929">MAWRSGSFSRSFLSASRSASFRSSPSLPRIRPQPIPSLPRLRPPRTTFTNPRTMGELACMESLLPLHSMVAAARLTSHLAVDARACCELSQGIRSCQDR</sequence>
<proteinExistence type="predicted"/>
<comment type="caution">
    <text evidence="2">The sequence shown here is derived from an EMBL/GenBank/DDBJ whole genome shotgun (WGS) entry which is preliminary data.</text>
</comment>
<organism evidence="2 3">
    <name type="scientific">Kingdonia uniflora</name>
    <dbReference type="NCBI Taxonomy" id="39325"/>
    <lineage>
        <taxon>Eukaryota</taxon>
        <taxon>Viridiplantae</taxon>
        <taxon>Streptophyta</taxon>
        <taxon>Embryophyta</taxon>
        <taxon>Tracheophyta</taxon>
        <taxon>Spermatophyta</taxon>
        <taxon>Magnoliopsida</taxon>
        <taxon>Ranunculales</taxon>
        <taxon>Circaeasteraceae</taxon>
        <taxon>Kingdonia</taxon>
    </lineage>
</organism>
<keyword evidence="3" id="KW-1185">Reference proteome</keyword>
<dbReference type="AlphaFoldDB" id="A0A7J7L4W7"/>
<dbReference type="PANTHER" id="PTHR33156:SF26">
    <property type="entry name" value="OS12G0592200 PROTEIN"/>
    <property type="match status" value="1"/>
</dbReference>
<gene>
    <name evidence="2" type="ORF">GIB67_023609</name>
</gene>
<evidence type="ECO:0000313" key="3">
    <source>
        <dbReference type="Proteomes" id="UP000541444"/>
    </source>
</evidence>
<reference evidence="2 3" key="1">
    <citation type="journal article" date="2020" name="IScience">
        <title>Genome Sequencing of the Endangered Kingdonia uniflora (Circaeasteraceae, Ranunculales) Reveals Potential Mechanisms of Evolutionary Specialization.</title>
        <authorList>
            <person name="Sun Y."/>
            <person name="Deng T."/>
            <person name="Zhang A."/>
            <person name="Moore M.J."/>
            <person name="Landis J.B."/>
            <person name="Lin N."/>
            <person name="Zhang H."/>
            <person name="Zhang X."/>
            <person name="Huang J."/>
            <person name="Zhang X."/>
            <person name="Sun H."/>
            <person name="Wang H."/>
        </authorList>
    </citation>
    <scope>NUCLEOTIDE SEQUENCE [LARGE SCALE GENOMIC DNA]</scope>
    <source>
        <strain evidence="2">TB1705</strain>
        <tissue evidence="2">Leaf</tissue>
    </source>
</reference>
<evidence type="ECO:0000313" key="2">
    <source>
        <dbReference type="EMBL" id="KAF6137675.1"/>
    </source>
</evidence>
<dbReference type="InterPro" id="IPR043459">
    <property type="entry name" value="NFD6/NOXY2-like"/>
</dbReference>
<dbReference type="PANTHER" id="PTHR33156">
    <property type="entry name" value="OS02G0230000 PROTEIN"/>
    <property type="match status" value="1"/>
</dbReference>
<feature type="compositionally biased region" description="Low complexity" evidence="1">
    <location>
        <begin position="1"/>
        <end position="30"/>
    </location>
</feature>
<dbReference type="Proteomes" id="UP000541444">
    <property type="component" value="Unassembled WGS sequence"/>
</dbReference>